<accession>A0A4Q9HFX0</accession>
<evidence type="ECO:0000313" key="1">
    <source>
        <dbReference type="EMBL" id="TBO43991.1"/>
    </source>
</evidence>
<evidence type="ECO:0000313" key="2">
    <source>
        <dbReference type="Proteomes" id="UP000291819"/>
    </source>
</evidence>
<dbReference type="AlphaFoldDB" id="A0A4Q9HFX0"/>
<keyword evidence="2" id="KW-1185">Reference proteome</keyword>
<dbReference type="Pfam" id="PF16132">
    <property type="entry name" value="DUF4843"/>
    <property type="match status" value="1"/>
</dbReference>
<protein>
    <submittedName>
        <fullName evidence="1">DUF4843 domain-containing protein</fullName>
    </submittedName>
</protein>
<name>A0A4Q9HFX0_9SPHI</name>
<comment type="caution">
    <text evidence="1">The sequence shown here is derived from an EMBL/GenBank/DDBJ whole genome shotgun (WGS) entry which is preliminary data.</text>
</comment>
<sequence length="260" mass="29183">MLNFNLIRIMETNQTRIMKYLSYILIVACLFSCKKEAVESYQGKDGISFFAYTYELLHTTAVRSYSFALQATQKQRDTLFIPMRITGKLSDQPRTVLLKTAQGTTATAGVDFELKEFTVPPGASTFNYPLILINSTGMASNVYRIVLEPAETKDFTLGTLGQTPGINDITEENFRYLKIDVTGQYIEPSYWIYLQADFGEFSAVKYKFMVKTLGITDFSYDKIGSDGVLNFPVTLRNALAAYEAANGPLLDENGQQISFP</sequence>
<organism evidence="1 2">
    <name type="scientific">Pedobacter kyonggii</name>
    <dbReference type="NCBI Taxonomy" id="1926871"/>
    <lineage>
        <taxon>Bacteria</taxon>
        <taxon>Pseudomonadati</taxon>
        <taxon>Bacteroidota</taxon>
        <taxon>Sphingobacteriia</taxon>
        <taxon>Sphingobacteriales</taxon>
        <taxon>Sphingobacteriaceae</taxon>
        <taxon>Pedobacter</taxon>
    </lineage>
</organism>
<dbReference type="OrthoDB" id="1094864at2"/>
<dbReference type="Proteomes" id="UP000291819">
    <property type="component" value="Unassembled WGS sequence"/>
</dbReference>
<proteinExistence type="predicted"/>
<reference evidence="1 2" key="1">
    <citation type="submission" date="2019-02" db="EMBL/GenBank/DDBJ databases">
        <title>Pedobacter kyonggii whole genome sequence analysis.</title>
        <authorList>
            <person name="Dahal R.H."/>
        </authorList>
    </citation>
    <scope>NUCLEOTIDE SEQUENCE [LARGE SCALE GENOMIC DNA]</scope>
    <source>
        <strain evidence="1 2">K-4-11-1</strain>
    </source>
</reference>
<dbReference type="InterPro" id="IPR032299">
    <property type="entry name" value="DUF4843"/>
</dbReference>
<gene>
    <name evidence="1" type="ORF">EYS08_05185</name>
</gene>
<dbReference type="EMBL" id="SIXF01000003">
    <property type="protein sequence ID" value="TBO43991.1"/>
    <property type="molecule type" value="Genomic_DNA"/>
</dbReference>